<accession>A0A7J6XFU5</accession>
<reference evidence="1 2" key="1">
    <citation type="submission" date="2020-06" db="EMBL/GenBank/DDBJ databases">
        <title>Transcriptomic and genomic resources for Thalictrum thalictroides and T. hernandezii: Facilitating candidate gene discovery in an emerging model plant lineage.</title>
        <authorList>
            <person name="Arias T."/>
            <person name="Riano-Pachon D.M."/>
            <person name="Di Stilio V.S."/>
        </authorList>
    </citation>
    <scope>NUCLEOTIDE SEQUENCE [LARGE SCALE GENOMIC DNA]</scope>
    <source>
        <strain evidence="2">cv. WT478/WT964</strain>
        <tissue evidence="1">Leaves</tissue>
    </source>
</reference>
<evidence type="ECO:0000313" key="2">
    <source>
        <dbReference type="Proteomes" id="UP000554482"/>
    </source>
</evidence>
<organism evidence="1 2">
    <name type="scientific">Thalictrum thalictroides</name>
    <name type="common">Rue-anemone</name>
    <name type="synonym">Anemone thalictroides</name>
    <dbReference type="NCBI Taxonomy" id="46969"/>
    <lineage>
        <taxon>Eukaryota</taxon>
        <taxon>Viridiplantae</taxon>
        <taxon>Streptophyta</taxon>
        <taxon>Embryophyta</taxon>
        <taxon>Tracheophyta</taxon>
        <taxon>Spermatophyta</taxon>
        <taxon>Magnoliopsida</taxon>
        <taxon>Ranunculales</taxon>
        <taxon>Ranunculaceae</taxon>
        <taxon>Thalictroideae</taxon>
        <taxon>Thalictrum</taxon>
    </lineage>
</organism>
<comment type="caution">
    <text evidence="1">The sequence shown here is derived from an EMBL/GenBank/DDBJ whole genome shotgun (WGS) entry which is preliminary data.</text>
</comment>
<keyword evidence="2" id="KW-1185">Reference proteome</keyword>
<proteinExistence type="predicted"/>
<dbReference type="AlphaFoldDB" id="A0A7J6XFU5"/>
<dbReference type="Proteomes" id="UP000554482">
    <property type="component" value="Unassembled WGS sequence"/>
</dbReference>
<gene>
    <name evidence="1" type="ORF">FRX31_002543</name>
</gene>
<evidence type="ECO:0000313" key="1">
    <source>
        <dbReference type="EMBL" id="KAF5207868.1"/>
    </source>
</evidence>
<sequence length="122" mass="14846">MCKCFSYFMFIEFLFLLSAGKFTQFLLTTIRQNCKAFYTRLRSHYPLTSFAIAGSWFFRVNRNSFVWLQLFWLHIPQETVRNMAEYHMNQIQHQSNNRVQYKGQKVGQQLKYIYLPSYVVDW</sequence>
<protein>
    <submittedName>
        <fullName evidence="1">Uncharacterized protein</fullName>
    </submittedName>
</protein>
<dbReference type="EMBL" id="JABWDY010000853">
    <property type="protein sequence ID" value="KAF5207868.1"/>
    <property type="molecule type" value="Genomic_DNA"/>
</dbReference>
<name>A0A7J6XFU5_THATH</name>